<feature type="compositionally biased region" description="Basic and acidic residues" evidence="2">
    <location>
        <begin position="54"/>
        <end position="72"/>
    </location>
</feature>
<feature type="domain" description="DUF4352" evidence="4">
    <location>
        <begin position="76"/>
        <end position="188"/>
    </location>
</feature>
<dbReference type="OrthoDB" id="1779544at2"/>
<keyword evidence="3" id="KW-0812">Transmembrane</keyword>
<dbReference type="Pfam" id="PF11611">
    <property type="entry name" value="DUF4352"/>
    <property type="match status" value="1"/>
</dbReference>
<gene>
    <name evidence="5" type="ORF">BSK65_04945</name>
</gene>
<keyword evidence="3" id="KW-0472">Membrane</keyword>
<evidence type="ECO:0000313" key="5">
    <source>
        <dbReference type="EMBL" id="OME73150.1"/>
    </source>
</evidence>
<feature type="compositionally biased region" description="Polar residues" evidence="2">
    <location>
        <begin position="29"/>
        <end position="38"/>
    </location>
</feature>
<evidence type="ECO:0000256" key="1">
    <source>
        <dbReference type="ARBA" id="ARBA00022729"/>
    </source>
</evidence>
<name>A0A1R0ZM30_9BACL</name>
<dbReference type="EMBL" id="MPTW01000002">
    <property type="protein sequence ID" value="OME73150.1"/>
    <property type="molecule type" value="Genomic_DNA"/>
</dbReference>
<dbReference type="Gene3D" id="2.60.40.1240">
    <property type="match status" value="1"/>
</dbReference>
<evidence type="ECO:0000313" key="6">
    <source>
        <dbReference type="Proteomes" id="UP000187425"/>
    </source>
</evidence>
<dbReference type="AlphaFoldDB" id="A0A1R0ZM30"/>
<dbReference type="InterPro" id="IPR029050">
    <property type="entry name" value="Immunoprotect_excell_Ig-like"/>
</dbReference>
<comment type="caution">
    <text evidence="5">The sequence shown here is derived from an EMBL/GenBank/DDBJ whole genome shotgun (WGS) entry which is preliminary data.</text>
</comment>
<evidence type="ECO:0000256" key="3">
    <source>
        <dbReference type="SAM" id="Phobius"/>
    </source>
</evidence>
<evidence type="ECO:0000259" key="4">
    <source>
        <dbReference type="Pfam" id="PF11611"/>
    </source>
</evidence>
<reference evidence="5 6" key="1">
    <citation type="submission" date="2016-11" db="EMBL/GenBank/DDBJ databases">
        <title>Paenibacillus species isolates.</title>
        <authorList>
            <person name="Beno S.M."/>
        </authorList>
    </citation>
    <scope>NUCLEOTIDE SEQUENCE [LARGE SCALE GENOMIC DNA]</scope>
    <source>
        <strain evidence="5 6">FSL H7-0443</strain>
    </source>
</reference>
<keyword evidence="3" id="KW-1133">Transmembrane helix</keyword>
<feature type="transmembrane region" description="Helical" evidence="3">
    <location>
        <begin position="12"/>
        <end position="29"/>
    </location>
</feature>
<proteinExistence type="predicted"/>
<dbReference type="InterPro" id="IPR029051">
    <property type="entry name" value="DUF4352"/>
</dbReference>
<evidence type="ECO:0000256" key="2">
    <source>
        <dbReference type="SAM" id="MobiDB-lite"/>
    </source>
</evidence>
<keyword evidence="1" id="KW-0732">Signal</keyword>
<sequence>MKTKKPFFKKWWFWLIIVFVVIGVIGSQGNDSEPTVSKSEPAVAKVDDTAATEKPVEKEKPTSKPTEEPKETMITEVGQTITTKNFKLTVESLEKPKGNDYVQPSEGNEFVEIGIILENISSKDYMVSSMLMFNAYQDSFSINEDLMAHTLDSQVGTMDGALAAGKKIRGKLAYQLPKDWKELEINTDFTVLSFSSDGEIKIVLQNK</sequence>
<dbReference type="RefSeq" id="WP_076283529.1">
    <property type="nucleotide sequence ID" value="NZ_MPTW01000002.1"/>
</dbReference>
<accession>A0A1R0ZM30</accession>
<protein>
    <recommendedName>
        <fullName evidence="4">DUF4352 domain-containing protein</fullName>
    </recommendedName>
</protein>
<feature type="region of interest" description="Disordered" evidence="2">
    <location>
        <begin position="29"/>
        <end position="72"/>
    </location>
</feature>
<dbReference type="Proteomes" id="UP000187425">
    <property type="component" value="Unassembled WGS sequence"/>
</dbReference>
<organism evidence="5 6">
    <name type="scientific">Paenibacillus odorifer</name>
    <dbReference type="NCBI Taxonomy" id="189426"/>
    <lineage>
        <taxon>Bacteria</taxon>
        <taxon>Bacillati</taxon>
        <taxon>Bacillota</taxon>
        <taxon>Bacilli</taxon>
        <taxon>Bacillales</taxon>
        <taxon>Paenibacillaceae</taxon>
        <taxon>Paenibacillus</taxon>
    </lineage>
</organism>